<dbReference type="PANTHER" id="PTHR15071:SF29">
    <property type="entry name" value="CATION-DEPENDENT MANNOSE-6-PHOSPHATE RECEPTOR"/>
    <property type="match status" value="1"/>
</dbReference>
<evidence type="ECO:0000256" key="5">
    <source>
        <dbReference type="ARBA" id="ARBA00022989"/>
    </source>
</evidence>
<dbReference type="AlphaFoldDB" id="A0A2C9KE10"/>
<protein>
    <recommendedName>
        <fullName evidence="10">MRH domain-containing protein</fullName>
    </recommendedName>
</protein>
<dbReference type="Gene3D" id="2.70.130.10">
    <property type="entry name" value="Mannose-6-phosphate receptor binding domain"/>
    <property type="match status" value="1"/>
</dbReference>
<dbReference type="PANTHER" id="PTHR15071">
    <property type="entry name" value="MANNOSE-6-PHOSPHATE RECEPTOR FAMILY MEMBER"/>
    <property type="match status" value="1"/>
</dbReference>
<accession>A0A2C9KE10</accession>
<dbReference type="Pfam" id="PF02157">
    <property type="entry name" value="Man-6-P_recep"/>
    <property type="match status" value="1"/>
</dbReference>
<reference evidence="11" key="1">
    <citation type="submission" date="2020-05" db="UniProtKB">
        <authorList>
            <consortium name="EnsemblMetazoa"/>
        </authorList>
    </citation>
    <scope>IDENTIFICATION</scope>
    <source>
        <strain evidence="11">BB02</strain>
    </source>
</reference>
<keyword evidence="8" id="KW-0325">Glycoprotein</keyword>
<evidence type="ECO:0000256" key="3">
    <source>
        <dbReference type="ARBA" id="ARBA00022692"/>
    </source>
</evidence>
<dbReference type="InterPro" id="IPR000296">
    <property type="entry name" value="Man-6-P_rcpt_cation_dep"/>
</dbReference>
<evidence type="ECO:0000256" key="2">
    <source>
        <dbReference type="ARBA" id="ARBA00022448"/>
    </source>
</evidence>
<evidence type="ECO:0000256" key="9">
    <source>
        <dbReference type="SAM" id="Phobius"/>
    </source>
</evidence>
<dbReference type="PRINTS" id="PR00715">
    <property type="entry name" value="MAN6PRECEPTR"/>
</dbReference>
<keyword evidence="4" id="KW-0732">Signal</keyword>
<dbReference type="RefSeq" id="XP_013063558.2">
    <property type="nucleotide sequence ID" value="XM_013208104.2"/>
</dbReference>
<dbReference type="GO" id="GO:0005768">
    <property type="term" value="C:endosome"/>
    <property type="evidence" value="ECO:0007669"/>
    <property type="project" value="InterPro"/>
</dbReference>
<dbReference type="InterPro" id="IPR009011">
    <property type="entry name" value="Man6P_isomerase_rcpt-bd_dom_sf"/>
</dbReference>
<keyword evidence="3 9" id="KW-0812">Transmembrane</keyword>
<keyword evidence="2" id="KW-0813">Transport</keyword>
<feature type="domain" description="MRH" evidence="10">
    <location>
        <begin position="43"/>
        <end position="198"/>
    </location>
</feature>
<dbReference type="InterPro" id="IPR044865">
    <property type="entry name" value="MRH_dom"/>
</dbReference>
<name>A0A2C9KE10_BIOGL</name>
<evidence type="ECO:0000256" key="1">
    <source>
        <dbReference type="ARBA" id="ARBA00004308"/>
    </source>
</evidence>
<dbReference type="PROSITE" id="PS51914">
    <property type="entry name" value="MRH"/>
    <property type="match status" value="1"/>
</dbReference>
<keyword evidence="5 9" id="KW-1133">Transmembrane helix</keyword>
<evidence type="ECO:0000256" key="4">
    <source>
        <dbReference type="ARBA" id="ARBA00022729"/>
    </source>
</evidence>
<dbReference type="EnsemblMetazoa" id="BGLB018035-RB">
    <property type="protein sequence ID" value="BGLB018035-PB"/>
    <property type="gene ID" value="BGLB018035"/>
</dbReference>
<feature type="transmembrane region" description="Helical" evidence="9">
    <location>
        <begin position="205"/>
        <end position="229"/>
    </location>
</feature>
<dbReference type="VEuPathDB" id="VectorBase:BGLB018035"/>
<organism evidence="11 12">
    <name type="scientific">Biomphalaria glabrata</name>
    <name type="common">Bloodfluke planorb</name>
    <name type="synonym">Freshwater snail</name>
    <dbReference type="NCBI Taxonomy" id="6526"/>
    <lineage>
        <taxon>Eukaryota</taxon>
        <taxon>Metazoa</taxon>
        <taxon>Spiralia</taxon>
        <taxon>Lophotrochozoa</taxon>
        <taxon>Mollusca</taxon>
        <taxon>Gastropoda</taxon>
        <taxon>Heterobranchia</taxon>
        <taxon>Euthyneura</taxon>
        <taxon>Panpulmonata</taxon>
        <taxon>Hygrophila</taxon>
        <taxon>Lymnaeoidea</taxon>
        <taxon>Planorbidae</taxon>
        <taxon>Biomphalaria</taxon>
    </lineage>
</organism>
<dbReference type="InterPro" id="IPR028927">
    <property type="entry name" value="Man-6-P_rcpt"/>
</dbReference>
<keyword evidence="7" id="KW-1015">Disulfide bond</keyword>
<dbReference type="SUPFAM" id="SSF50911">
    <property type="entry name" value="Mannose 6-phosphate receptor domain"/>
    <property type="match status" value="1"/>
</dbReference>
<gene>
    <name evidence="11" type="primary">106052676</name>
</gene>
<dbReference type="STRING" id="6526.A0A2C9KE10"/>
<dbReference type="GO" id="GO:0005802">
    <property type="term" value="C:trans-Golgi network"/>
    <property type="evidence" value="ECO:0007669"/>
    <property type="project" value="TreeGrafter"/>
</dbReference>
<keyword evidence="6 9" id="KW-0472">Membrane</keyword>
<dbReference type="OrthoDB" id="29460at2759"/>
<evidence type="ECO:0000256" key="6">
    <source>
        <dbReference type="ARBA" id="ARBA00023136"/>
    </source>
</evidence>
<evidence type="ECO:0000259" key="10">
    <source>
        <dbReference type="PROSITE" id="PS51914"/>
    </source>
</evidence>
<dbReference type="VEuPathDB" id="VectorBase:BGLAX_038325"/>
<evidence type="ECO:0000313" key="11">
    <source>
        <dbReference type="EnsemblMetazoa" id="BGLB018035-PA"/>
    </source>
</evidence>
<evidence type="ECO:0000256" key="7">
    <source>
        <dbReference type="ARBA" id="ARBA00023157"/>
    </source>
</evidence>
<sequence length="296" mass="33344">MNSSVNLNLLNSMPLCFYFSVLVISALMSKSLATSTTDDTTIGKCGFKSYLDIKKLKEERERILPLVDKRFTARTSGKNESYEYTVGICRSASDENTDAAVIQRTLNENNIPNSEFRVTGKLSETHMMLGTDWILLEYQGGEGYGSHCGKEARRSLIMITCDEEADDSSPMMFLEEENSKSDDCFYLFEIKHKTVCPVPAGGSGLSVGSILVIVFFSVLFVYIVVGFLYQRFVLRSKGIEQFPNYEFWKDFGNLQADGCDLVCRTKDRRRLEGFGGLGDDQLDPTEEIRDENLLPM</sequence>
<dbReference type="EnsemblMetazoa" id="BGLB018035-RA">
    <property type="protein sequence ID" value="BGLB018035-PA"/>
    <property type="gene ID" value="BGLB018035"/>
</dbReference>
<evidence type="ECO:0000313" key="12">
    <source>
        <dbReference type="Proteomes" id="UP000076420"/>
    </source>
</evidence>
<proteinExistence type="predicted"/>
<evidence type="ECO:0000256" key="8">
    <source>
        <dbReference type="ARBA" id="ARBA00023180"/>
    </source>
</evidence>
<comment type="subcellular location">
    <subcellularLocation>
        <location evidence="1">Endomembrane system</location>
    </subcellularLocation>
</comment>
<dbReference type="GO" id="GO:0006622">
    <property type="term" value="P:protein targeting to lysosome"/>
    <property type="evidence" value="ECO:0007669"/>
    <property type="project" value="InterPro"/>
</dbReference>
<dbReference type="Proteomes" id="UP000076420">
    <property type="component" value="Unassembled WGS sequence"/>
</dbReference>
<dbReference type="KEGG" id="bgt:106052676"/>
<dbReference type="GO" id="GO:0019904">
    <property type="term" value="F:protein domain specific binding"/>
    <property type="evidence" value="ECO:0007669"/>
    <property type="project" value="InterPro"/>
</dbReference>